<dbReference type="EMBL" id="GL871190">
    <property type="protein sequence ID" value="EGC32485.1"/>
    <property type="molecule type" value="Genomic_DNA"/>
</dbReference>
<feature type="compositionally biased region" description="Pro residues" evidence="1">
    <location>
        <begin position="26"/>
        <end position="50"/>
    </location>
</feature>
<dbReference type="Gene3D" id="3.40.50.410">
    <property type="entry name" value="von Willebrand factor, type A domain"/>
    <property type="match status" value="1"/>
</dbReference>
<dbReference type="InterPro" id="IPR002035">
    <property type="entry name" value="VWF_A"/>
</dbReference>
<name>F0ZU92_DICPU</name>
<protein>
    <recommendedName>
        <fullName evidence="2">VWFA domain-containing protein</fullName>
    </recommendedName>
</protein>
<organism evidence="3 4">
    <name type="scientific">Dictyostelium purpureum</name>
    <name type="common">Slime mold</name>
    <dbReference type="NCBI Taxonomy" id="5786"/>
    <lineage>
        <taxon>Eukaryota</taxon>
        <taxon>Amoebozoa</taxon>
        <taxon>Evosea</taxon>
        <taxon>Eumycetozoa</taxon>
        <taxon>Dictyostelia</taxon>
        <taxon>Dictyosteliales</taxon>
        <taxon>Dictyosteliaceae</taxon>
        <taxon>Dictyostelium</taxon>
    </lineage>
</organism>
<dbReference type="eggNOG" id="ENOG502QUI6">
    <property type="taxonomic scope" value="Eukaryota"/>
</dbReference>
<dbReference type="SMART" id="SM00327">
    <property type="entry name" value="VWA"/>
    <property type="match status" value="1"/>
</dbReference>
<dbReference type="OMA" id="ARDYILV"/>
<accession>F0ZU92</accession>
<dbReference type="STRING" id="5786.F0ZU92"/>
<feature type="region of interest" description="Disordered" evidence="1">
    <location>
        <begin position="1"/>
        <end position="68"/>
    </location>
</feature>
<evidence type="ECO:0000313" key="3">
    <source>
        <dbReference type="EMBL" id="EGC32485.1"/>
    </source>
</evidence>
<dbReference type="InParanoid" id="F0ZU92"/>
<feature type="compositionally biased region" description="Low complexity" evidence="1">
    <location>
        <begin position="51"/>
        <end position="60"/>
    </location>
</feature>
<proteinExistence type="predicted"/>
<keyword evidence="4" id="KW-1185">Reference proteome</keyword>
<reference evidence="4" key="1">
    <citation type="journal article" date="2011" name="Genome Biol.">
        <title>Comparative genomics of the social amoebae Dictyostelium discoideum and Dictyostelium purpureum.</title>
        <authorList>
            <consortium name="US DOE Joint Genome Institute (JGI-PGF)"/>
            <person name="Sucgang R."/>
            <person name="Kuo A."/>
            <person name="Tian X."/>
            <person name="Salerno W."/>
            <person name="Parikh A."/>
            <person name="Feasley C.L."/>
            <person name="Dalin E."/>
            <person name="Tu H."/>
            <person name="Huang E."/>
            <person name="Barry K."/>
            <person name="Lindquist E."/>
            <person name="Shapiro H."/>
            <person name="Bruce D."/>
            <person name="Schmutz J."/>
            <person name="Salamov A."/>
            <person name="Fey P."/>
            <person name="Gaudet P."/>
            <person name="Anjard C."/>
            <person name="Babu M.M."/>
            <person name="Basu S."/>
            <person name="Bushmanova Y."/>
            <person name="van der Wel H."/>
            <person name="Katoh-Kurasawa M."/>
            <person name="Dinh C."/>
            <person name="Coutinho P.M."/>
            <person name="Saito T."/>
            <person name="Elias M."/>
            <person name="Schaap P."/>
            <person name="Kay R.R."/>
            <person name="Henrissat B."/>
            <person name="Eichinger L."/>
            <person name="Rivero F."/>
            <person name="Putnam N.H."/>
            <person name="West C.M."/>
            <person name="Loomis W.F."/>
            <person name="Chisholm R.L."/>
            <person name="Shaulsky G."/>
            <person name="Strassmann J.E."/>
            <person name="Queller D.C."/>
            <person name="Kuspa A."/>
            <person name="Grigoriev I.V."/>
        </authorList>
    </citation>
    <scope>NUCLEOTIDE SEQUENCE [LARGE SCALE GENOMIC DNA]</scope>
    <source>
        <strain evidence="4">QSDP1</strain>
    </source>
</reference>
<sequence>MNNRPGQYGSPAPGSYNYPPQQGYQHPPPQQGYPPQHGYPPQPHYPPQHLPPQQYAAPPVHHYHPHPPHHGHPPAVGYYAAVPVGPPVALGGVTFVKFFYYARSRYARDYTLIIDKSGSMAGPLWKQAEGAVAKIAPFACGADPDGISLYFFSSPSPRHPKYDNIRDGNMVMGLFARERPNGTTDLYGVLNQAINDHFAKGNKPETILVITDGIPNSESDVINLIVNTTKRISSPEDLSISFIQIGHDKAASKFLKKLDDDLKKKGARYDIVDCVTADEMRHLTFETLIDKSMYD</sequence>
<feature type="domain" description="VWFA" evidence="2">
    <location>
        <begin position="109"/>
        <end position="288"/>
    </location>
</feature>
<evidence type="ECO:0000313" key="4">
    <source>
        <dbReference type="Proteomes" id="UP000001064"/>
    </source>
</evidence>
<dbReference type="KEGG" id="dpp:DICPUDRAFT_98865"/>
<dbReference type="SUPFAM" id="SSF81995">
    <property type="entry name" value="beta-sandwich domain of Sec23/24"/>
    <property type="match status" value="1"/>
</dbReference>
<dbReference type="PANTHER" id="PTHR34706">
    <property type="entry name" value="SLR1338 PROTEIN"/>
    <property type="match status" value="1"/>
</dbReference>
<gene>
    <name evidence="3" type="ORF">DICPUDRAFT_98865</name>
</gene>
<dbReference type="AlphaFoldDB" id="F0ZU92"/>
<dbReference type="OrthoDB" id="2142040at2759"/>
<dbReference type="InterPro" id="IPR036465">
    <property type="entry name" value="vWFA_dom_sf"/>
</dbReference>
<dbReference type="GeneID" id="10508845"/>
<dbReference type="PROSITE" id="PS50234">
    <property type="entry name" value="VWFA"/>
    <property type="match status" value="1"/>
</dbReference>
<evidence type="ECO:0000259" key="2">
    <source>
        <dbReference type="PROSITE" id="PS50234"/>
    </source>
</evidence>
<dbReference type="Pfam" id="PF00092">
    <property type="entry name" value="VWA"/>
    <property type="match status" value="1"/>
</dbReference>
<dbReference type="RefSeq" id="XP_003290978.1">
    <property type="nucleotide sequence ID" value="XM_003290930.1"/>
</dbReference>
<dbReference type="VEuPathDB" id="AmoebaDB:DICPUDRAFT_98865"/>
<dbReference type="SUPFAM" id="SSF53300">
    <property type="entry name" value="vWA-like"/>
    <property type="match status" value="1"/>
</dbReference>
<evidence type="ECO:0000256" key="1">
    <source>
        <dbReference type="SAM" id="MobiDB-lite"/>
    </source>
</evidence>
<dbReference type="PANTHER" id="PTHR34706:SF1">
    <property type="entry name" value="VWFA DOMAIN-CONTAINING PROTEIN"/>
    <property type="match status" value="1"/>
</dbReference>
<dbReference type="Proteomes" id="UP000001064">
    <property type="component" value="Unassembled WGS sequence"/>
</dbReference>